<gene>
    <name evidence="2" type="ORF">DPMN_000663</name>
</gene>
<name>A0A9D4MH38_DREPO</name>
<dbReference type="AlphaFoldDB" id="A0A9D4MH38"/>
<feature type="compositionally biased region" description="Basic and acidic residues" evidence="1">
    <location>
        <begin position="140"/>
        <end position="156"/>
    </location>
</feature>
<evidence type="ECO:0000313" key="2">
    <source>
        <dbReference type="EMBL" id="KAH3876813.1"/>
    </source>
</evidence>
<feature type="compositionally biased region" description="Pro residues" evidence="1">
    <location>
        <begin position="44"/>
        <end position="56"/>
    </location>
</feature>
<feature type="region of interest" description="Disordered" evidence="1">
    <location>
        <begin position="28"/>
        <end position="64"/>
    </location>
</feature>
<proteinExistence type="predicted"/>
<feature type="region of interest" description="Disordered" evidence="1">
    <location>
        <begin position="82"/>
        <end position="102"/>
    </location>
</feature>
<sequence length="166" mass="18471">MCTCIQFKDNLCLLALRRTRLLRHGSADSQKDFLPAPRSSAQGPPRPSSSLPPPLPRFSSGEILKPLSTNYGQLPFRLAIHPSFGSQRSQRKRTSGSSDDNYQLINRAAHKKRPYPTLLRRRSESTILRTFTIPLGHSSESSRKSTGDNRHGREMHAPAADGALLN</sequence>
<reference evidence="2" key="1">
    <citation type="journal article" date="2019" name="bioRxiv">
        <title>The Genome of the Zebra Mussel, Dreissena polymorpha: A Resource for Invasive Species Research.</title>
        <authorList>
            <person name="McCartney M.A."/>
            <person name="Auch B."/>
            <person name="Kono T."/>
            <person name="Mallez S."/>
            <person name="Zhang Y."/>
            <person name="Obille A."/>
            <person name="Becker A."/>
            <person name="Abrahante J.E."/>
            <person name="Garbe J."/>
            <person name="Badalamenti J.P."/>
            <person name="Herman A."/>
            <person name="Mangelson H."/>
            <person name="Liachko I."/>
            <person name="Sullivan S."/>
            <person name="Sone E.D."/>
            <person name="Koren S."/>
            <person name="Silverstein K.A.T."/>
            <person name="Beckman K.B."/>
            <person name="Gohl D.M."/>
        </authorList>
    </citation>
    <scope>NUCLEOTIDE SEQUENCE</scope>
    <source>
        <strain evidence="2">Duluth1</strain>
        <tissue evidence="2">Whole animal</tissue>
    </source>
</reference>
<keyword evidence="3" id="KW-1185">Reference proteome</keyword>
<accession>A0A9D4MH38</accession>
<dbReference type="EMBL" id="JAIWYP010000001">
    <property type="protein sequence ID" value="KAH3876813.1"/>
    <property type="molecule type" value="Genomic_DNA"/>
</dbReference>
<evidence type="ECO:0000313" key="3">
    <source>
        <dbReference type="Proteomes" id="UP000828390"/>
    </source>
</evidence>
<reference evidence="2" key="2">
    <citation type="submission" date="2020-11" db="EMBL/GenBank/DDBJ databases">
        <authorList>
            <person name="McCartney M.A."/>
            <person name="Auch B."/>
            <person name="Kono T."/>
            <person name="Mallez S."/>
            <person name="Becker A."/>
            <person name="Gohl D.M."/>
            <person name="Silverstein K.A.T."/>
            <person name="Koren S."/>
            <person name="Bechman K.B."/>
            <person name="Herman A."/>
            <person name="Abrahante J.E."/>
            <person name="Garbe J."/>
        </authorList>
    </citation>
    <scope>NUCLEOTIDE SEQUENCE</scope>
    <source>
        <strain evidence="2">Duluth1</strain>
        <tissue evidence="2">Whole animal</tissue>
    </source>
</reference>
<evidence type="ECO:0000256" key="1">
    <source>
        <dbReference type="SAM" id="MobiDB-lite"/>
    </source>
</evidence>
<organism evidence="2 3">
    <name type="scientific">Dreissena polymorpha</name>
    <name type="common">Zebra mussel</name>
    <name type="synonym">Mytilus polymorpha</name>
    <dbReference type="NCBI Taxonomy" id="45954"/>
    <lineage>
        <taxon>Eukaryota</taxon>
        <taxon>Metazoa</taxon>
        <taxon>Spiralia</taxon>
        <taxon>Lophotrochozoa</taxon>
        <taxon>Mollusca</taxon>
        <taxon>Bivalvia</taxon>
        <taxon>Autobranchia</taxon>
        <taxon>Heteroconchia</taxon>
        <taxon>Euheterodonta</taxon>
        <taxon>Imparidentia</taxon>
        <taxon>Neoheterodontei</taxon>
        <taxon>Myida</taxon>
        <taxon>Dreissenoidea</taxon>
        <taxon>Dreissenidae</taxon>
        <taxon>Dreissena</taxon>
    </lineage>
</organism>
<protein>
    <submittedName>
        <fullName evidence="2">Uncharacterized protein</fullName>
    </submittedName>
</protein>
<feature type="region of interest" description="Disordered" evidence="1">
    <location>
        <begin position="134"/>
        <end position="166"/>
    </location>
</feature>
<comment type="caution">
    <text evidence="2">The sequence shown here is derived from an EMBL/GenBank/DDBJ whole genome shotgun (WGS) entry which is preliminary data.</text>
</comment>
<dbReference type="Proteomes" id="UP000828390">
    <property type="component" value="Unassembled WGS sequence"/>
</dbReference>